<evidence type="ECO:0000313" key="3">
    <source>
        <dbReference type="Proteomes" id="UP000242770"/>
    </source>
</evidence>
<keyword evidence="1" id="KW-0472">Membrane</keyword>
<dbReference type="AlphaFoldDB" id="A0A0F7SDS4"/>
<dbReference type="Proteomes" id="UP000242770">
    <property type="component" value="Unassembled WGS sequence"/>
</dbReference>
<gene>
    <name evidence="2" type="primary">SSCI85850.1</name>
</gene>
<proteinExistence type="predicted"/>
<sequence length="82" mass="8711">MTSTCTIPNTLRKLLSVRTQLMLRLAPGAAMALPVVLGLHRPCKLASGSNDPDGFEALLPNHVPVIIPHDTAQDIVTLTSSL</sequence>
<keyword evidence="1" id="KW-1133">Transmembrane helix</keyword>
<dbReference type="EMBL" id="CCFA01005220">
    <property type="protein sequence ID" value="CDW99835.1"/>
    <property type="molecule type" value="Genomic_DNA"/>
</dbReference>
<keyword evidence="3" id="KW-1185">Reference proteome</keyword>
<protein>
    <submittedName>
        <fullName evidence="2">Uncharacterized protein</fullName>
    </submittedName>
</protein>
<name>A0A0F7SDS4_9BASI</name>
<keyword evidence="1" id="KW-0812">Transmembrane</keyword>
<feature type="transmembrane region" description="Helical" evidence="1">
    <location>
        <begin position="21"/>
        <end position="40"/>
    </location>
</feature>
<evidence type="ECO:0000313" key="2">
    <source>
        <dbReference type="EMBL" id="CDW99835.1"/>
    </source>
</evidence>
<accession>A0A0F7SDS4</accession>
<reference evidence="3" key="1">
    <citation type="submission" date="2014-06" db="EMBL/GenBank/DDBJ databases">
        <authorList>
            <person name="Berkman P.J."/>
        </authorList>
    </citation>
    <scope>NUCLEOTIDE SEQUENCE [LARGE SCALE GENOMIC DNA]</scope>
</reference>
<organism evidence="2 3">
    <name type="scientific">Sporisorium scitamineum</name>
    <dbReference type="NCBI Taxonomy" id="49012"/>
    <lineage>
        <taxon>Eukaryota</taxon>
        <taxon>Fungi</taxon>
        <taxon>Dikarya</taxon>
        <taxon>Basidiomycota</taxon>
        <taxon>Ustilaginomycotina</taxon>
        <taxon>Ustilaginomycetes</taxon>
        <taxon>Ustilaginales</taxon>
        <taxon>Ustilaginaceae</taxon>
        <taxon>Sporisorium</taxon>
    </lineage>
</organism>
<evidence type="ECO:0000256" key="1">
    <source>
        <dbReference type="SAM" id="Phobius"/>
    </source>
</evidence>